<evidence type="ECO:0000313" key="2">
    <source>
        <dbReference type="EMBL" id="RDD80205.1"/>
    </source>
</evidence>
<keyword evidence="3" id="KW-1185">Reference proteome</keyword>
<proteinExistence type="predicted"/>
<dbReference type="RefSeq" id="WP_114847083.1">
    <property type="nucleotide sequence ID" value="NZ_JBHSPE010000010.1"/>
</dbReference>
<dbReference type="OrthoDB" id="583230at2"/>
<evidence type="ECO:0000313" key="3">
    <source>
        <dbReference type="Proteomes" id="UP000253782"/>
    </source>
</evidence>
<organism evidence="2 3">
    <name type="scientific">Dyella tabacisoli</name>
    <dbReference type="NCBI Taxonomy" id="2282381"/>
    <lineage>
        <taxon>Bacteria</taxon>
        <taxon>Pseudomonadati</taxon>
        <taxon>Pseudomonadota</taxon>
        <taxon>Gammaproteobacteria</taxon>
        <taxon>Lysobacterales</taxon>
        <taxon>Rhodanobacteraceae</taxon>
        <taxon>Dyella</taxon>
    </lineage>
</organism>
<gene>
    <name evidence="2" type="ORF">DVJ77_18870</name>
</gene>
<dbReference type="Proteomes" id="UP000253782">
    <property type="component" value="Unassembled WGS sequence"/>
</dbReference>
<feature type="chain" id="PRO_5016753607" description="Lactococcin 972 family bacteriocin" evidence="1">
    <location>
        <begin position="23"/>
        <end position="124"/>
    </location>
</feature>
<feature type="signal peptide" evidence="1">
    <location>
        <begin position="1"/>
        <end position="22"/>
    </location>
</feature>
<dbReference type="AlphaFoldDB" id="A0A369UJA6"/>
<protein>
    <recommendedName>
        <fullName evidence="4">Lactococcin 972 family bacteriocin</fullName>
    </recommendedName>
</protein>
<sequence length="124" mass="13568">MKKLLSATALLFAIGMTSSAYADIANTGTQQNCTQTGSDSAPVGPNGNATWAAGGLNRNLDRQVYGRQIVAYKLQWFSGGWSDWYVKGVNDLYPFATNDSSGNAIARLAWIYFYDHSYQYISCS</sequence>
<evidence type="ECO:0008006" key="4">
    <source>
        <dbReference type="Google" id="ProtNLM"/>
    </source>
</evidence>
<name>A0A369UJA6_9GAMM</name>
<keyword evidence="1" id="KW-0732">Signal</keyword>
<comment type="caution">
    <text evidence="2">The sequence shown here is derived from an EMBL/GenBank/DDBJ whole genome shotgun (WGS) entry which is preliminary data.</text>
</comment>
<accession>A0A369UJA6</accession>
<reference evidence="2 3" key="1">
    <citation type="submission" date="2018-07" db="EMBL/GenBank/DDBJ databases">
        <title>Dyella tabacisoli L4-6T, whole genome shotgun sequence.</title>
        <authorList>
            <person name="Zhou X.-K."/>
            <person name="Li W.-J."/>
            <person name="Duan Y.-Q."/>
        </authorList>
    </citation>
    <scope>NUCLEOTIDE SEQUENCE [LARGE SCALE GENOMIC DNA]</scope>
    <source>
        <strain evidence="2 3">L4-6</strain>
    </source>
</reference>
<dbReference type="EMBL" id="QQAH01000020">
    <property type="protein sequence ID" value="RDD80205.1"/>
    <property type="molecule type" value="Genomic_DNA"/>
</dbReference>
<evidence type="ECO:0000256" key="1">
    <source>
        <dbReference type="SAM" id="SignalP"/>
    </source>
</evidence>